<protein>
    <recommendedName>
        <fullName evidence="3">ShKT domain-containing protein</fullName>
    </recommendedName>
</protein>
<evidence type="ECO:0008006" key="3">
    <source>
        <dbReference type="Google" id="ProtNLM"/>
    </source>
</evidence>
<dbReference type="AlphaFoldDB" id="A0A7S4VTK0"/>
<feature type="compositionally biased region" description="Low complexity" evidence="1">
    <location>
        <begin position="14"/>
        <end position="47"/>
    </location>
</feature>
<evidence type="ECO:0000256" key="1">
    <source>
        <dbReference type="SAM" id="MobiDB-lite"/>
    </source>
</evidence>
<feature type="region of interest" description="Disordered" evidence="1">
    <location>
        <begin position="1"/>
        <end position="67"/>
    </location>
</feature>
<feature type="compositionally biased region" description="Low complexity" evidence="1">
    <location>
        <begin position="134"/>
        <end position="164"/>
    </location>
</feature>
<name>A0A7S4VTK0_9STRA</name>
<reference evidence="2" key="1">
    <citation type="submission" date="2021-01" db="EMBL/GenBank/DDBJ databases">
        <authorList>
            <person name="Corre E."/>
            <person name="Pelletier E."/>
            <person name="Niang G."/>
            <person name="Scheremetjew M."/>
            <person name="Finn R."/>
            <person name="Kale V."/>
            <person name="Holt S."/>
            <person name="Cochrane G."/>
            <person name="Meng A."/>
            <person name="Brown T."/>
            <person name="Cohen L."/>
        </authorList>
    </citation>
    <scope>NUCLEOTIDE SEQUENCE</scope>
    <source>
        <strain evidence="2">GSO104</strain>
    </source>
</reference>
<dbReference type="EMBL" id="HBNS01034609">
    <property type="protein sequence ID" value="CAE4630374.1"/>
    <property type="molecule type" value="Transcribed_RNA"/>
</dbReference>
<gene>
    <name evidence="2" type="ORF">DBRI00130_LOCUS27064</name>
</gene>
<feature type="region of interest" description="Disordered" evidence="1">
    <location>
        <begin position="131"/>
        <end position="164"/>
    </location>
</feature>
<accession>A0A7S4VTK0</accession>
<proteinExistence type="predicted"/>
<evidence type="ECO:0000313" key="2">
    <source>
        <dbReference type="EMBL" id="CAE4630374.1"/>
    </source>
</evidence>
<organism evidence="2">
    <name type="scientific">Ditylum brightwellii</name>
    <dbReference type="NCBI Taxonomy" id="49249"/>
    <lineage>
        <taxon>Eukaryota</taxon>
        <taxon>Sar</taxon>
        <taxon>Stramenopiles</taxon>
        <taxon>Ochrophyta</taxon>
        <taxon>Bacillariophyta</taxon>
        <taxon>Mediophyceae</taxon>
        <taxon>Lithodesmiophycidae</taxon>
        <taxon>Lithodesmiales</taxon>
        <taxon>Lithodesmiaceae</taxon>
        <taxon>Ditylum</taxon>
    </lineage>
</organism>
<sequence length="164" mass="17467">MCHHQSPALCRQLPSSEPSSVPSTMPSSMPSSKPSSVPSAMPSSVPSLDPSSMPSPTDRTDPSPISIDCIICDDEETTWMKNNTKDCSTFDYVINTFCNKSTYWNNNKFCRLSCYNAGNGYEGDVCCNVPSSEPSSDAVPSAMPSSVPSLDPSSSSMPSSMPSS</sequence>